<dbReference type="EMBL" id="JAUEOZ010000003">
    <property type="protein sequence ID" value="MDN2483944.1"/>
    <property type="molecule type" value="Genomic_DNA"/>
</dbReference>
<gene>
    <name evidence="1" type="ORF">QWJ08_21550</name>
</gene>
<comment type="caution">
    <text evidence="1">The sequence shown here is derived from an EMBL/GenBank/DDBJ whole genome shotgun (WGS) entry which is preliminary data.</text>
</comment>
<proteinExistence type="predicted"/>
<name>A0ABT7Y7B5_9VIBR</name>
<reference evidence="1" key="1">
    <citation type="submission" date="2024-05" db="EMBL/GenBank/DDBJ databases">
        <title>Genome Sequences of Four Agar- Degrading Marine Bacteria.</title>
        <authorList>
            <person name="Phillips E.K."/>
            <person name="Shaffer J.C."/>
            <person name="Henson M.W."/>
            <person name="Temperton B."/>
            <person name="Thrash C.J."/>
            <person name="Martin M.O."/>
        </authorList>
    </citation>
    <scope>NUCLEOTIDE SEQUENCE</scope>
    <source>
        <strain evidence="1">EKP203</strain>
    </source>
</reference>
<accession>A0ABT7Y7B5</accession>
<protein>
    <recommendedName>
        <fullName evidence="3">TIGR03751 family conjugal transfer lipoprotein</fullName>
    </recommendedName>
</protein>
<dbReference type="RefSeq" id="WP_289964125.1">
    <property type="nucleotide sequence ID" value="NZ_JAUEOZ010000003.1"/>
</dbReference>
<sequence length="146" mass="16371">MINGIKAVAVIAMLGVLAGCSSNRVKTQEELYQDSVIPQSQRDMKQIYDERSSAGTETNGQVITSDGYMVNKRVATDEEVSVNPYVLNNTAKADFRLLPNPTIYIFFMPSLTRDDRMPRPAWMSEFKLYDRDEYALPGEVSLSGGY</sequence>
<keyword evidence="2" id="KW-1185">Reference proteome</keyword>
<evidence type="ECO:0000313" key="2">
    <source>
        <dbReference type="Proteomes" id="UP001169719"/>
    </source>
</evidence>
<dbReference type="Proteomes" id="UP001169719">
    <property type="component" value="Unassembled WGS sequence"/>
</dbReference>
<organism evidence="1 2">
    <name type="scientific">Vibrio agarivorans</name>
    <dbReference type="NCBI Taxonomy" id="153622"/>
    <lineage>
        <taxon>Bacteria</taxon>
        <taxon>Pseudomonadati</taxon>
        <taxon>Pseudomonadota</taxon>
        <taxon>Gammaproteobacteria</taxon>
        <taxon>Vibrionales</taxon>
        <taxon>Vibrionaceae</taxon>
        <taxon>Vibrio</taxon>
    </lineage>
</organism>
<evidence type="ECO:0008006" key="3">
    <source>
        <dbReference type="Google" id="ProtNLM"/>
    </source>
</evidence>
<dbReference type="PROSITE" id="PS51257">
    <property type="entry name" value="PROKAR_LIPOPROTEIN"/>
    <property type="match status" value="1"/>
</dbReference>
<evidence type="ECO:0000313" key="1">
    <source>
        <dbReference type="EMBL" id="MDN2483944.1"/>
    </source>
</evidence>